<dbReference type="PANTHER" id="PTHR12265">
    <property type="entry name" value="TRANSMEMBRANE PROTEIN 53"/>
    <property type="match status" value="1"/>
</dbReference>
<feature type="compositionally biased region" description="Low complexity" evidence="7">
    <location>
        <begin position="1"/>
        <end position="22"/>
    </location>
</feature>
<keyword evidence="4" id="KW-0472">Membrane</keyword>
<feature type="compositionally biased region" description="Polar residues" evidence="7">
    <location>
        <begin position="54"/>
        <end position="71"/>
    </location>
</feature>
<sequence length="728" mass="77538">MPQMNSSNKSGKQSKAAKAAKAILHPKSTIAAAKANHSRSSSVESAKVSDASMPTKSPASSIKKTPSNASIASGAARALSKPPSASASPARNTASLPTSAQAPSFLGPPVNNDLLSMKKQAIECTKSAQQTPPTAPASLPPAVAALSAPPRASPAAIPVAQSTSASSTAAPVSAAADVPYTIEETSVESQVNNAPVEPSLSAHTDKTPALDPSVSAPTVTASTVTRSSLGQQSAPSAQADNLVSSHDLQDPKAKATQQFASEVAEALANSTLDPQQVTSDVAAAPTPIALTIVNKAAEVVDSTEPDSTPSLANTSTSKSTEAEPASAEDFAATVAAVVKVSSYTPPELACVQHNTFVSRPTHPSRAGIDKLDASTLPLPLRRIDGQGGVVRSPSHVIIFGWMDAPIRLVCKYAQPYTVLFPDATIFIQLSDGKSYLARENVRREQLQHVIAEISSSSNAPEKGFKEVQTKDVGDSTITLIDHSEARSSSSSEDGKEAAQVGGFVIHSFSDGGAGNLALFLDEMARRKGASARVHSLIMDSSPGKSNAKTGSIAFTMHLANRPLLRAIVRFFVYLGLYLLKIWTKLTGQPQRGELMRKRLNSLRSWSWVTASHTPKPQQVEKKADADYPPRMYMYTKADQLIPWQFVEEHAHDLARISEVQQGLVQMENESERQKLLEAVRQGKTRSEREYKVELRRWNTPPHCSIGRSDFEGYWAALIDFYTNVLSRG</sequence>
<dbReference type="InterPro" id="IPR008547">
    <property type="entry name" value="DUF829_TMEM53"/>
</dbReference>
<evidence type="ECO:0000256" key="6">
    <source>
        <dbReference type="ARBA" id="ARBA00037847"/>
    </source>
</evidence>
<keyword evidence="9" id="KW-1185">Reference proteome</keyword>
<reference evidence="8 9" key="1">
    <citation type="journal article" date="2012" name="Plant Cell">
        <title>Genome comparison of barley and maize smut fungi reveals targeted loss of RNA silencing components and species-specific presence of transposable elements.</title>
        <authorList>
            <person name="Laurie J.D."/>
            <person name="Ali S."/>
            <person name="Linning R."/>
            <person name="Mannhaupt G."/>
            <person name="Wong P."/>
            <person name="Gueldener U."/>
            <person name="Muensterkoetter M."/>
            <person name="Moore R."/>
            <person name="Kahmann R."/>
            <person name="Bakkeren G."/>
            <person name="Schirawski J."/>
        </authorList>
    </citation>
    <scope>NUCLEOTIDE SEQUENCE [LARGE SCALE GENOMIC DNA]</scope>
    <source>
        <strain evidence="9">Uh4875-4</strain>
    </source>
</reference>
<feature type="region of interest" description="Disordered" evidence="7">
    <location>
        <begin position="185"/>
        <end position="257"/>
    </location>
</feature>
<dbReference type="HOGENOM" id="CLU_427703_0_0_1"/>
<dbReference type="Proteomes" id="UP000006174">
    <property type="component" value="Unassembled WGS sequence"/>
</dbReference>
<accession>I2FN49</accession>
<evidence type="ECO:0000256" key="4">
    <source>
        <dbReference type="ARBA" id="ARBA00023136"/>
    </source>
</evidence>
<dbReference type="Pfam" id="PF05705">
    <property type="entry name" value="DUF829"/>
    <property type="match status" value="1"/>
</dbReference>
<feature type="compositionally biased region" description="Polar residues" evidence="7">
    <location>
        <begin position="229"/>
        <end position="246"/>
    </location>
</feature>
<feature type="compositionally biased region" description="Low complexity" evidence="7">
    <location>
        <begin position="75"/>
        <end position="95"/>
    </location>
</feature>
<dbReference type="OrthoDB" id="77878at2759"/>
<name>I2FN49_USTHO</name>
<comment type="caution">
    <text evidence="8">The sequence shown here is derived from an EMBL/GenBank/DDBJ whole genome shotgun (WGS) entry which is preliminary data.</text>
</comment>
<dbReference type="eggNOG" id="ENOG502S6B9">
    <property type="taxonomic scope" value="Eukaryota"/>
</dbReference>
<evidence type="ECO:0000256" key="3">
    <source>
        <dbReference type="ARBA" id="ARBA00022989"/>
    </source>
</evidence>
<evidence type="ECO:0000313" key="9">
    <source>
        <dbReference type="Proteomes" id="UP000006174"/>
    </source>
</evidence>
<feature type="compositionally biased region" description="Low complexity" evidence="7">
    <location>
        <begin position="38"/>
        <end position="52"/>
    </location>
</feature>
<evidence type="ECO:0000256" key="5">
    <source>
        <dbReference type="ARBA" id="ARBA00023242"/>
    </source>
</evidence>
<evidence type="ECO:0000313" key="8">
    <source>
        <dbReference type="EMBL" id="CCF48342.1"/>
    </source>
</evidence>
<evidence type="ECO:0000256" key="7">
    <source>
        <dbReference type="SAM" id="MobiDB-lite"/>
    </source>
</evidence>
<dbReference type="OMA" id="FTMHLAN"/>
<evidence type="ECO:0000256" key="1">
    <source>
        <dbReference type="ARBA" id="ARBA00004126"/>
    </source>
</evidence>
<gene>
    <name evidence="8" type="ORF">UHOR_06735</name>
</gene>
<evidence type="ECO:0000256" key="2">
    <source>
        <dbReference type="ARBA" id="ARBA00022692"/>
    </source>
</evidence>
<comment type="subcellular location">
    <subcellularLocation>
        <location evidence="6">Endomembrane system</location>
        <topology evidence="6">Single-pass membrane protein</topology>
    </subcellularLocation>
    <subcellularLocation>
        <location evidence="1">Nucleus membrane</location>
    </subcellularLocation>
</comment>
<dbReference type="STRING" id="1128400.I2FN49"/>
<feature type="compositionally biased region" description="Polar residues" evidence="7">
    <location>
        <begin position="305"/>
        <end position="319"/>
    </location>
</feature>
<protein>
    <submittedName>
        <fullName evidence="8">Uncharacterized protein</fullName>
    </submittedName>
</protein>
<feature type="region of interest" description="Disordered" evidence="7">
    <location>
        <begin position="1"/>
        <end position="112"/>
    </location>
</feature>
<feature type="compositionally biased region" description="Low complexity" evidence="7">
    <location>
        <begin position="212"/>
        <end position="228"/>
    </location>
</feature>
<dbReference type="AlphaFoldDB" id="I2FN49"/>
<dbReference type="EMBL" id="CAGI01000133">
    <property type="protein sequence ID" value="CCF48342.1"/>
    <property type="molecule type" value="Genomic_DNA"/>
</dbReference>
<proteinExistence type="predicted"/>
<dbReference type="GO" id="GO:0031965">
    <property type="term" value="C:nuclear membrane"/>
    <property type="evidence" value="ECO:0007669"/>
    <property type="project" value="UniProtKB-SubCell"/>
</dbReference>
<feature type="region of interest" description="Disordered" evidence="7">
    <location>
        <begin position="299"/>
        <end position="325"/>
    </location>
</feature>
<organism evidence="8 9">
    <name type="scientific">Ustilago hordei</name>
    <name type="common">Barley covered smut fungus</name>
    <dbReference type="NCBI Taxonomy" id="120017"/>
    <lineage>
        <taxon>Eukaryota</taxon>
        <taxon>Fungi</taxon>
        <taxon>Dikarya</taxon>
        <taxon>Basidiomycota</taxon>
        <taxon>Ustilaginomycotina</taxon>
        <taxon>Ustilaginomycetes</taxon>
        <taxon>Ustilaginales</taxon>
        <taxon>Ustilaginaceae</taxon>
        <taxon>Ustilago</taxon>
    </lineage>
</organism>
<keyword evidence="3" id="KW-1133">Transmembrane helix</keyword>
<dbReference type="PANTHER" id="PTHR12265:SF30">
    <property type="entry name" value="TRANSMEMBRANE PROTEIN 53"/>
    <property type="match status" value="1"/>
</dbReference>
<keyword evidence="5" id="KW-0539">Nucleus</keyword>
<keyword evidence="2" id="KW-0812">Transmembrane</keyword>